<evidence type="ECO:0000313" key="2">
    <source>
        <dbReference type="Proteomes" id="UP000789920"/>
    </source>
</evidence>
<proteinExistence type="predicted"/>
<accession>A0ACA9QZR0</accession>
<gene>
    <name evidence="1" type="ORF">RPERSI_LOCUS16365</name>
</gene>
<sequence>VEIDIGMNKKQSERIKSKQTLTFQESLALAFTYSQESLALTIYVPIASKTFSVSISVKMFDENNDIFDEMYEESVSYKQPENSNNIFVSSSNKMSSIPNDQSPKKKVKLNKRRRRYAKISWVWRYFKLSDDEICVKCQVKTMNLRNKSVLCSCKLQYNGGT</sequence>
<organism evidence="1 2">
    <name type="scientific">Racocetra persica</name>
    <dbReference type="NCBI Taxonomy" id="160502"/>
    <lineage>
        <taxon>Eukaryota</taxon>
        <taxon>Fungi</taxon>
        <taxon>Fungi incertae sedis</taxon>
        <taxon>Mucoromycota</taxon>
        <taxon>Glomeromycotina</taxon>
        <taxon>Glomeromycetes</taxon>
        <taxon>Diversisporales</taxon>
        <taxon>Gigasporaceae</taxon>
        <taxon>Racocetra</taxon>
    </lineage>
</organism>
<reference evidence="1" key="1">
    <citation type="submission" date="2021-06" db="EMBL/GenBank/DDBJ databases">
        <authorList>
            <person name="Kallberg Y."/>
            <person name="Tangrot J."/>
            <person name="Rosling A."/>
        </authorList>
    </citation>
    <scope>NUCLEOTIDE SEQUENCE</scope>
    <source>
        <strain evidence="1">MA461A</strain>
    </source>
</reference>
<dbReference type="EMBL" id="CAJVQC010040365">
    <property type="protein sequence ID" value="CAG8770691.1"/>
    <property type="molecule type" value="Genomic_DNA"/>
</dbReference>
<feature type="non-terminal residue" evidence="1">
    <location>
        <position position="161"/>
    </location>
</feature>
<keyword evidence="2" id="KW-1185">Reference proteome</keyword>
<comment type="caution">
    <text evidence="1">The sequence shown here is derived from an EMBL/GenBank/DDBJ whole genome shotgun (WGS) entry which is preliminary data.</text>
</comment>
<evidence type="ECO:0000313" key="1">
    <source>
        <dbReference type="EMBL" id="CAG8770691.1"/>
    </source>
</evidence>
<feature type="non-terminal residue" evidence="1">
    <location>
        <position position="1"/>
    </location>
</feature>
<protein>
    <submittedName>
        <fullName evidence="1">23636_t:CDS:1</fullName>
    </submittedName>
</protein>
<dbReference type="Proteomes" id="UP000789920">
    <property type="component" value="Unassembled WGS sequence"/>
</dbReference>
<name>A0ACA9QZR0_9GLOM</name>